<sequence length="398" mass="42342">MASTSGNISTVAILSIVIILIAIINIVIVSAVREGELNVVFGVLRARGYHLFANAIATSDLHYDIKSNGNFTLFAPINSALFALDMTMAASNYVSALRYHVVPRRLSIAELLSLPPGSNSVPTLVPGQDILVEQRRSPRSLITVGGVDVVVPGMFYGRDIAVHGLGGILEFRPPTMNSPANLTGASLSNLSGNLTLQSPITDLPNNQTSMNVYPNADIPPLLSPNSTQESPPPLVSNSTNNTVQIPVAVQPPPVSNSTRNNTVKIPVAVQPSPSSNLTKNRTAIYPGTAPTTSTMSSTGQGIAMHLAPSPNLPPTYSTFFVQSREEHVPRAKLLELTSDGRYDLSPATEPTSNGLQQFTPVDDKTVECSLADNDDDQLNAAIHARKLYIASTMVCAQK</sequence>
<evidence type="ECO:0000313" key="1">
    <source>
        <dbReference type="EMBL" id="KAI3770288.1"/>
    </source>
</evidence>
<name>A0ACB9FG25_ARCLA</name>
<dbReference type="EMBL" id="CM042047">
    <property type="protein sequence ID" value="KAI3770288.1"/>
    <property type="molecule type" value="Genomic_DNA"/>
</dbReference>
<comment type="caution">
    <text evidence="1">The sequence shown here is derived from an EMBL/GenBank/DDBJ whole genome shotgun (WGS) entry which is preliminary data.</text>
</comment>
<gene>
    <name evidence="1" type="ORF">L6452_01415</name>
</gene>
<proteinExistence type="predicted"/>
<accession>A0ACB9FG25</accession>
<protein>
    <submittedName>
        <fullName evidence="1">Uncharacterized protein</fullName>
    </submittedName>
</protein>
<reference evidence="1 2" key="2">
    <citation type="journal article" date="2022" name="Mol. Ecol. Resour.">
        <title>The genomes of chicory, endive, great burdock and yacon provide insights into Asteraceae paleo-polyploidization history and plant inulin production.</title>
        <authorList>
            <person name="Fan W."/>
            <person name="Wang S."/>
            <person name="Wang H."/>
            <person name="Wang A."/>
            <person name="Jiang F."/>
            <person name="Liu H."/>
            <person name="Zhao H."/>
            <person name="Xu D."/>
            <person name="Zhang Y."/>
        </authorList>
    </citation>
    <scope>NUCLEOTIDE SEQUENCE [LARGE SCALE GENOMIC DNA]</scope>
    <source>
        <strain evidence="2">cv. Niubang</strain>
    </source>
</reference>
<reference evidence="2" key="1">
    <citation type="journal article" date="2022" name="Mol. Ecol. Resour.">
        <title>The genomes of chicory, endive, great burdock and yacon provide insights into Asteraceae palaeo-polyploidization history and plant inulin production.</title>
        <authorList>
            <person name="Fan W."/>
            <person name="Wang S."/>
            <person name="Wang H."/>
            <person name="Wang A."/>
            <person name="Jiang F."/>
            <person name="Liu H."/>
            <person name="Zhao H."/>
            <person name="Xu D."/>
            <person name="Zhang Y."/>
        </authorList>
    </citation>
    <scope>NUCLEOTIDE SEQUENCE [LARGE SCALE GENOMIC DNA]</scope>
    <source>
        <strain evidence="2">cv. Niubang</strain>
    </source>
</reference>
<dbReference type="Proteomes" id="UP001055879">
    <property type="component" value="Linkage Group LG01"/>
</dbReference>
<organism evidence="1 2">
    <name type="scientific">Arctium lappa</name>
    <name type="common">Greater burdock</name>
    <name type="synonym">Lappa major</name>
    <dbReference type="NCBI Taxonomy" id="4217"/>
    <lineage>
        <taxon>Eukaryota</taxon>
        <taxon>Viridiplantae</taxon>
        <taxon>Streptophyta</taxon>
        <taxon>Embryophyta</taxon>
        <taxon>Tracheophyta</taxon>
        <taxon>Spermatophyta</taxon>
        <taxon>Magnoliopsida</taxon>
        <taxon>eudicotyledons</taxon>
        <taxon>Gunneridae</taxon>
        <taxon>Pentapetalae</taxon>
        <taxon>asterids</taxon>
        <taxon>campanulids</taxon>
        <taxon>Asterales</taxon>
        <taxon>Asteraceae</taxon>
        <taxon>Carduoideae</taxon>
        <taxon>Cardueae</taxon>
        <taxon>Arctiinae</taxon>
        <taxon>Arctium</taxon>
    </lineage>
</organism>
<keyword evidence="2" id="KW-1185">Reference proteome</keyword>
<evidence type="ECO:0000313" key="2">
    <source>
        <dbReference type="Proteomes" id="UP001055879"/>
    </source>
</evidence>